<dbReference type="AlphaFoldDB" id="K6YQM1"/>
<keyword evidence="1" id="KW-0175">Coiled coil</keyword>
<dbReference type="OrthoDB" id="7061952at2"/>
<dbReference type="STRING" id="1129793.GPLA_4155"/>
<sequence length="308" mass="35695">MKMLNRLYIIGALAAAMQISPVAAKTNTIELAGELEIMSNILQTALKQDTSEGNMRVNTIGYTYLQDQGVIFNIDVSRYGSRQFFIFNNGHPSVPPAPHEPMVFDMPDLDIDMDEDEIENRVEEAMERAEYLSQESSSKLRALSEKLRELSWEQREYERRRRDLEFEKNTSDKKRRTALDEQLSELNAELKILDAKRTEVQRYKAKTEAERQEQVQQHKEAMEQAHKHFLANFEENLGQVLCRYGSGLRALDNNEYVNFVLTDFSVSSINKKGNQDRVYVFKHSDIQACVRDKIDQKTLFSNSQVYGF</sequence>
<evidence type="ECO:0000256" key="2">
    <source>
        <dbReference type="SAM" id="SignalP"/>
    </source>
</evidence>
<name>K6YQM1_9ALTE</name>
<feature type="signal peptide" evidence="2">
    <location>
        <begin position="1"/>
        <end position="24"/>
    </location>
</feature>
<accession>K6YQM1</accession>
<proteinExistence type="predicted"/>
<dbReference type="RefSeq" id="WP_007106798.1">
    <property type="nucleotide sequence ID" value="NZ_BAER01000124.1"/>
</dbReference>
<dbReference type="EMBL" id="BAER01000124">
    <property type="protein sequence ID" value="GAC35034.1"/>
    <property type="molecule type" value="Genomic_DNA"/>
</dbReference>
<gene>
    <name evidence="3" type="ORF">GPLA_4155</name>
</gene>
<keyword evidence="2" id="KW-0732">Signal</keyword>
<evidence type="ECO:0000313" key="4">
    <source>
        <dbReference type="Proteomes" id="UP000006322"/>
    </source>
</evidence>
<evidence type="ECO:0000256" key="1">
    <source>
        <dbReference type="SAM" id="Coils"/>
    </source>
</evidence>
<comment type="caution">
    <text evidence="3">The sequence shown here is derived from an EMBL/GenBank/DDBJ whole genome shotgun (WGS) entry which is preliminary data.</text>
</comment>
<feature type="chain" id="PRO_5003900270" evidence="2">
    <location>
        <begin position="25"/>
        <end position="308"/>
    </location>
</feature>
<feature type="coiled-coil region" evidence="1">
    <location>
        <begin position="115"/>
        <end position="224"/>
    </location>
</feature>
<keyword evidence="4" id="KW-1185">Reference proteome</keyword>
<dbReference type="Proteomes" id="UP000006322">
    <property type="component" value="Unassembled WGS sequence"/>
</dbReference>
<protein>
    <submittedName>
        <fullName evidence="3">Uncharacterized protein</fullName>
    </submittedName>
</protein>
<reference evidence="4" key="1">
    <citation type="journal article" date="2014" name="Environ. Microbiol.">
        <title>Comparative genomics of the marine bacterial genus Glaciecola reveals the high degree of genomic diversity and genomic characteristic for cold adaptation.</title>
        <authorList>
            <person name="Qin Q.L."/>
            <person name="Xie B.B."/>
            <person name="Yu Y."/>
            <person name="Shu Y.L."/>
            <person name="Rong J.C."/>
            <person name="Zhang Y.J."/>
            <person name="Zhao D.L."/>
            <person name="Chen X.L."/>
            <person name="Zhang X.Y."/>
            <person name="Chen B."/>
            <person name="Zhou B.C."/>
            <person name="Zhang Y.Z."/>
        </authorList>
    </citation>
    <scope>NUCLEOTIDE SEQUENCE [LARGE SCALE GENOMIC DNA]</scope>
    <source>
        <strain evidence="4">LMG 21857</strain>
    </source>
</reference>
<organism evidence="3 4">
    <name type="scientific">Paraglaciecola polaris LMG 21857</name>
    <dbReference type="NCBI Taxonomy" id="1129793"/>
    <lineage>
        <taxon>Bacteria</taxon>
        <taxon>Pseudomonadati</taxon>
        <taxon>Pseudomonadota</taxon>
        <taxon>Gammaproteobacteria</taxon>
        <taxon>Alteromonadales</taxon>
        <taxon>Alteromonadaceae</taxon>
        <taxon>Paraglaciecola</taxon>
    </lineage>
</organism>
<evidence type="ECO:0000313" key="3">
    <source>
        <dbReference type="EMBL" id="GAC35034.1"/>
    </source>
</evidence>